<dbReference type="Gene3D" id="3.30.70.360">
    <property type="match status" value="1"/>
</dbReference>
<feature type="binding site" evidence="7">
    <location>
        <position position="235"/>
    </location>
    <ligand>
        <name>Zn(2+)</name>
        <dbReference type="ChEBI" id="CHEBI:29105"/>
        <label>1</label>
    </ligand>
</feature>
<dbReference type="Pfam" id="PF01546">
    <property type="entry name" value="Peptidase_M20"/>
    <property type="match status" value="1"/>
</dbReference>
<dbReference type="GO" id="GO:0051603">
    <property type="term" value="P:proteolysis involved in protein catabolic process"/>
    <property type="evidence" value="ECO:0007669"/>
    <property type="project" value="TreeGrafter"/>
</dbReference>
<keyword evidence="8" id="KW-0812">Transmembrane</keyword>
<dbReference type="InterPro" id="IPR011650">
    <property type="entry name" value="Peptidase_M20_dimer"/>
</dbReference>
<comment type="similarity">
    <text evidence="1">Belongs to the peptidase M20A family.</text>
</comment>
<dbReference type="PANTHER" id="PTHR45962">
    <property type="entry name" value="N-FATTY-ACYL-AMINO ACID SYNTHASE/HYDROLASE PM20D1"/>
    <property type="match status" value="1"/>
</dbReference>
<keyword evidence="3 7" id="KW-0479">Metal-binding</keyword>
<feature type="binding site" evidence="7">
    <location>
        <position position="552"/>
    </location>
    <ligand>
        <name>Zn(2+)</name>
        <dbReference type="ChEBI" id="CHEBI:29105"/>
        <label>1</label>
    </ligand>
</feature>
<protein>
    <recommendedName>
        <fullName evidence="9">Peptidase M20 dimerisation domain-containing protein</fullName>
    </recommendedName>
</protein>
<feature type="binding site" evidence="7">
    <location>
        <position position="263"/>
    </location>
    <ligand>
        <name>Zn(2+)</name>
        <dbReference type="ChEBI" id="CHEBI:29105"/>
        <label>2</label>
    </ligand>
</feature>
<dbReference type="InterPro" id="IPR002933">
    <property type="entry name" value="Peptidase_M20"/>
</dbReference>
<dbReference type="Proteomes" id="UP000750334">
    <property type="component" value="Unassembled WGS sequence"/>
</dbReference>
<keyword evidence="4" id="KW-0378">Hydrolase</keyword>
<evidence type="ECO:0000256" key="1">
    <source>
        <dbReference type="ARBA" id="ARBA00006247"/>
    </source>
</evidence>
<dbReference type="Gene3D" id="3.40.630.10">
    <property type="entry name" value="Zn peptidases"/>
    <property type="match status" value="1"/>
</dbReference>
<dbReference type="InterPro" id="IPR047177">
    <property type="entry name" value="Pept_M20A"/>
</dbReference>
<accession>A0A9P7BA43</accession>
<keyword evidence="2" id="KW-0645">Protease</keyword>
<reference evidence="10 11" key="1">
    <citation type="submission" date="2020-11" db="EMBL/GenBank/DDBJ databases">
        <title>Kefir isolates.</title>
        <authorList>
            <person name="Marcisauskas S."/>
            <person name="Kim Y."/>
            <person name="Blasche S."/>
        </authorList>
    </citation>
    <scope>NUCLEOTIDE SEQUENCE [LARGE SCALE GENOMIC DNA]</scope>
    <source>
        <strain evidence="10 11">OG2</strain>
    </source>
</reference>
<dbReference type="PIRSF" id="PIRSF037217">
    <property type="entry name" value="Carboxypeptidase_S"/>
    <property type="match status" value="1"/>
</dbReference>
<dbReference type="SUPFAM" id="SSF55031">
    <property type="entry name" value="Bacterial exopeptidase dimerisation domain"/>
    <property type="match status" value="1"/>
</dbReference>
<dbReference type="OrthoDB" id="3064516at2759"/>
<evidence type="ECO:0000256" key="3">
    <source>
        <dbReference type="ARBA" id="ARBA00022723"/>
    </source>
</evidence>
<organism evidence="10 11">
    <name type="scientific">Maudiozyma exigua</name>
    <name type="common">Yeast</name>
    <name type="synonym">Kazachstania exigua</name>
    <dbReference type="NCBI Taxonomy" id="34358"/>
    <lineage>
        <taxon>Eukaryota</taxon>
        <taxon>Fungi</taxon>
        <taxon>Dikarya</taxon>
        <taxon>Ascomycota</taxon>
        <taxon>Saccharomycotina</taxon>
        <taxon>Saccharomycetes</taxon>
        <taxon>Saccharomycetales</taxon>
        <taxon>Saccharomycetaceae</taxon>
        <taxon>Maudiozyma</taxon>
    </lineage>
</organism>
<evidence type="ECO:0000259" key="9">
    <source>
        <dbReference type="Pfam" id="PF07687"/>
    </source>
</evidence>
<dbReference type="InterPro" id="IPR017141">
    <property type="entry name" value="Pept_M20_carboxypep"/>
</dbReference>
<dbReference type="GO" id="GO:0046872">
    <property type="term" value="F:metal ion binding"/>
    <property type="evidence" value="ECO:0007669"/>
    <property type="project" value="UniProtKB-KW"/>
</dbReference>
<dbReference type="FunFam" id="3.40.630.10:FF:000027">
    <property type="entry name" value="N-fatty-acyl-amino acid synthase/hydrolase PM20D1"/>
    <property type="match status" value="1"/>
</dbReference>
<evidence type="ECO:0000256" key="4">
    <source>
        <dbReference type="ARBA" id="ARBA00022801"/>
    </source>
</evidence>
<dbReference type="PANTHER" id="PTHR45962:SF1">
    <property type="entry name" value="N-FATTY-ACYL-AMINO ACID SYNTHASE_HYDROLASE PM20D1"/>
    <property type="match status" value="1"/>
</dbReference>
<comment type="caution">
    <text evidence="10">The sequence shown here is derived from an EMBL/GenBank/DDBJ whole genome shotgun (WGS) entry which is preliminary data.</text>
</comment>
<sequence length="584" mass="65860">MSKSEKRNSSQTAVIQNFKNLKNVIIISLSLLSIILIGQKISMLNPFTDSIKKNYCPATLPLFTSDKNFLIHEILHDQNFKDGSIKKFSGAIQIPTIIYDDNPNPIDDPDYYNQWYKFHNYLLQQFPLVHKYLKREIVNNASLLYTWEGKNQNLKPIIFSAHIDVVPIEQNTINDWKYPPFSGFYDSDTDTIWGRGSFDAKNLLIAQLEAIEHLLSLKRFTTERTIILSYGSDEETGGLQGAHHLAKLILDRYGQDSILALFDEGAGIIPLKDNKTFVAAILNTEKGYLDLSIQLSGTGPGRTGHSSQPPDHTHIGVAGELISALEKFPFKSNFKVTNPTYEFLNCAAEHSLSFPKYLEWLIRTARNNSVAEYALGKLLDAQNGFKYYFRTTQAIDVIHGGNKANALPESVNFLVNHRIEIESSVNQTIQHFISLAKPIASKYNYNIRINNETIFSVTPNKKIAPAFIDIETLGSLEPAPITPPTGKLWDILTGTVQYVFEDSMGKPEEPNLFMAPALSPGNTDSKHFWNVTNHIYRFIGSIVPFDILDTTHSVNEHFVMDHHLQAIAFVEQFILNINEHGSAL</sequence>
<feature type="binding site" evidence="7">
    <location>
        <position position="199"/>
    </location>
    <ligand>
        <name>Zn(2+)</name>
        <dbReference type="ChEBI" id="CHEBI:29105"/>
        <label>1</label>
    </ligand>
</feature>
<dbReference type="InterPro" id="IPR036264">
    <property type="entry name" value="Bact_exopeptidase_dim_dom"/>
</dbReference>
<dbReference type="GO" id="GO:0000328">
    <property type="term" value="C:fungal-type vacuole lumen"/>
    <property type="evidence" value="ECO:0007669"/>
    <property type="project" value="TreeGrafter"/>
</dbReference>
<dbReference type="Pfam" id="PF07687">
    <property type="entry name" value="M20_dimer"/>
    <property type="match status" value="1"/>
</dbReference>
<keyword evidence="8" id="KW-0472">Membrane</keyword>
<evidence type="ECO:0000256" key="5">
    <source>
        <dbReference type="ARBA" id="ARBA00022833"/>
    </source>
</evidence>
<evidence type="ECO:0000256" key="2">
    <source>
        <dbReference type="ARBA" id="ARBA00022670"/>
    </source>
</evidence>
<feature type="active site" evidence="6">
    <location>
        <position position="164"/>
    </location>
</feature>
<keyword evidence="8" id="KW-1133">Transmembrane helix</keyword>
<dbReference type="AlphaFoldDB" id="A0A9P7BA43"/>
<dbReference type="GO" id="GO:0004181">
    <property type="term" value="F:metallocarboxypeptidase activity"/>
    <property type="evidence" value="ECO:0007669"/>
    <property type="project" value="InterPro"/>
</dbReference>
<evidence type="ECO:0000313" key="11">
    <source>
        <dbReference type="Proteomes" id="UP000750334"/>
    </source>
</evidence>
<name>A0A9P7BA43_MAUEX</name>
<evidence type="ECO:0000256" key="7">
    <source>
        <dbReference type="PIRSR" id="PIRSR037217-2"/>
    </source>
</evidence>
<feature type="binding site" evidence="7">
    <location>
        <position position="162"/>
    </location>
    <ligand>
        <name>Zn(2+)</name>
        <dbReference type="ChEBI" id="CHEBI:29105"/>
        <label>2</label>
    </ligand>
</feature>
<dbReference type="CDD" id="cd05674">
    <property type="entry name" value="M20_yscS"/>
    <property type="match status" value="1"/>
</dbReference>
<dbReference type="SUPFAM" id="SSF53187">
    <property type="entry name" value="Zn-dependent exopeptidases"/>
    <property type="match status" value="1"/>
</dbReference>
<dbReference type="EMBL" id="PUHR01000072">
    <property type="protein sequence ID" value="KAG0668292.1"/>
    <property type="molecule type" value="Genomic_DNA"/>
</dbReference>
<keyword evidence="5 7" id="KW-0862">Zinc</keyword>
<gene>
    <name evidence="10" type="ORF">C6P45_004852</name>
</gene>
<evidence type="ECO:0000313" key="10">
    <source>
        <dbReference type="EMBL" id="KAG0668292.1"/>
    </source>
</evidence>
<keyword evidence="11" id="KW-1185">Reference proteome</keyword>
<feature type="active site" description="Proton acceptor" evidence="6">
    <location>
        <position position="234"/>
    </location>
</feature>
<feature type="domain" description="Peptidase M20 dimerisation" evidence="9">
    <location>
        <begin position="294"/>
        <end position="443"/>
    </location>
</feature>
<feature type="binding site" evidence="7">
    <location>
        <position position="199"/>
    </location>
    <ligand>
        <name>Zn(2+)</name>
        <dbReference type="ChEBI" id="CHEBI:29105"/>
        <label>2</label>
    </ligand>
</feature>
<proteinExistence type="inferred from homology"/>
<evidence type="ECO:0000256" key="6">
    <source>
        <dbReference type="PIRSR" id="PIRSR037217-1"/>
    </source>
</evidence>
<evidence type="ECO:0000256" key="8">
    <source>
        <dbReference type="SAM" id="Phobius"/>
    </source>
</evidence>
<feature type="transmembrane region" description="Helical" evidence="8">
    <location>
        <begin position="21"/>
        <end position="38"/>
    </location>
</feature>